<evidence type="ECO:0000313" key="1">
    <source>
        <dbReference type="EMBL" id="SCE70413.1"/>
    </source>
</evidence>
<sequence>MLDPHELYQLTDDLPDLGQPVMIQALTGFVDAGNASRLAREQLLTSLESRPIATFDVDQLFDYRSRRPVMTFVEDHWESVDAPELELHLLHDDDETPFLLLTGPEPDLQWERFVAAVAGLAARLDVRLTVGFNSIPMAVPHTRPTGVTAHATRPELIAGYEPWLQRVQVPGSVGHLLEFRLGEQGRDALGFAAHVPHYVAQTEYPAAAEVLLTSVSRSTGLLLPGDGLRSAAEVVRVEIDRQVAQTEDAAALVQALEEQYDAFARGRGEKNLLAPDAGPLPTADELGAELERFLAEQTRPGDTPGS</sequence>
<name>A0A1C4UFG7_9ACTN</name>
<gene>
    <name evidence="1" type="ORF">GA0070607_0565</name>
</gene>
<dbReference type="PIRSF" id="PIRSF028754">
    <property type="entry name" value="UCP028754"/>
    <property type="match status" value="1"/>
</dbReference>
<dbReference type="Gene3D" id="3.40.50.10900">
    <property type="entry name" value="PAC-like subunit"/>
    <property type="match status" value="1"/>
</dbReference>
<dbReference type="AlphaFoldDB" id="A0A1C4UFG7"/>
<dbReference type="Gene3D" id="1.10.287.100">
    <property type="match status" value="1"/>
</dbReference>
<evidence type="ECO:0000313" key="2">
    <source>
        <dbReference type="Proteomes" id="UP000198243"/>
    </source>
</evidence>
<dbReference type="InterPro" id="IPR019151">
    <property type="entry name" value="Proteasome_assmbl_chaperone_2"/>
</dbReference>
<dbReference type="GO" id="GO:0016874">
    <property type="term" value="F:ligase activity"/>
    <property type="evidence" value="ECO:0007669"/>
    <property type="project" value="UniProtKB-KW"/>
</dbReference>
<protein>
    <submittedName>
        <fullName evidence="1">Predicted ATP-dependent carboligase, ATP-grasp superfamily</fullName>
    </submittedName>
</protein>
<accession>A0A1C4UFG7</accession>
<keyword evidence="1" id="KW-0436">Ligase</keyword>
<dbReference type="OrthoDB" id="3733464at2"/>
<dbReference type="RefSeq" id="WP_089016755.1">
    <property type="nucleotide sequence ID" value="NZ_LT607412.1"/>
</dbReference>
<dbReference type="Proteomes" id="UP000198243">
    <property type="component" value="Chromosome I"/>
</dbReference>
<dbReference type="SUPFAM" id="SSF159659">
    <property type="entry name" value="Cgl1923-like"/>
    <property type="match status" value="1"/>
</dbReference>
<organism evidence="1 2">
    <name type="scientific">Micromonospora coriariae</name>
    <dbReference type="NCBI Taxonomy" id="285665"/>
    <lineage>
        <taxon>Bacteria</taxon>
        <taxon>Bacillati</taxon>
        <taxon>Actinomycetota</taxon>
        <taxon>Actinomycetes</taxon>
        <taxon>Micromonosporales</taxon>
        <taxon>Micromonosporaceae</taxon>
        <taxon>Micromonospora</taxon>
    </lineage>
</organism>
<dbReference type="InterPro" id="IPR038389">
    <property type="entry name" value="PSMG2_sf"/>
</dbReference>
<proteinExistence type="predicted"/>
<reference evidence="2" key="1">
    <citation type="submission" date="2016-06" db="EMBL/GenBank/DDBJ databases">
        <authorList>
            <person name="Varghese N."/>
            <person name="Submissions Spin"/>
        </authorList>
    </citation>
    <scope>NUCLEOTIDE SEQUENCE [LARGE SCALE GENOMIC DNA]</scope>
    <source>
        <strain evidence="2">DSM 44875</strain>
    </source>
</reference>
<dbReference type="Pfam" id="PF09754">
    <property type="entry name" value="PAC2"/>
    <property type="match status" value="1"/>
</dbReference>
<keyword evidence="2" id="KW-1185">Reference proteome</keyword>
<dbReference type="EMBL" id="LT607412">
    <property type="protein sequence ID" value="SCE70413.1"/>
    <property type="molecule type" value="Genomic_DNA"/>
</dbReference>
<dbReference type="InterPro" id="IPR008492">
    <property type="entry name" value="Rv2714-like"/>
</dbReference>